<reference evidence="9" key="1">
    <citation type="submission" date="2016-11" db="EMBL/GenBank/DDBJ databases">
        <title>Complete Genome Sequence of alachlor-degrading Sphingomonas sp. strain JJ-A5.</title>
        <authorList>
            <person name="Lee H."/>
            <person name="Ka J.-O."/>
        </authorList>
    </citation>
    <scope>NUCLEOTIDE SEQUENCE [LARGE SCALE GENOMIC DNA]</scope>
    <source>
        <strain evidence="9">JJ-A5</strain>
    </source>
</reference>
<dbReference type="InterPro" id="IPR036852">
    <property type="entry name" value="Peptidase_S8/S53_dom_sf"/>
</dbReference>
<evidence type="ECO:0000256" key="1">
    <source>
        <dbReference type="ARBA" id="ARBA00011073"/>
    </source>
</evidence>
<dbReference type="InterPro" id="IPR015500">
    <property type="entry name" value="Peptidase_S8_subtilisin-rel"/>
</dbReference>
<dbReference type="AlphaFoldDB" id="A0A1L3ZZR5"/>
<evidence type="ECO:0000256" key="5">
    <source>
        <dbReference type="ARBA" id="ARBA00022825"/>
    </source>
</evidence>
<evidence type="ECO:0000256" key="3">
    <source>
        <dbReference type="ARBA" id="ARBA00022729"/>
    </source>
</evidence>
<dbReference type="CDD" id="cd04848">
    <property type="entry name" value="Peptidases_S8_Autotransporter_serine_protease_like"/>
    <property type="match status" value="1"/>
</dbReference>
<dbReference type="SUPFAM" id="SSF52743">
    <property type="entry name" value="Subtilisin-like"/>
    <property type="match status" value="1"/>
</dbReference>
<dbReference type="InterPro" id="IPR023828">
    <property type="entry name" value="Peptidase_S8_Ser-AS"/>
</dbReference>
<dbReference type="Gene3D" id="3.40.50.200">
    <property type="entry name" value="Peptidase S8/S53 domain"/>
    <property type="match status" value="1"/>
</dbReference>
<dbReference type="InterPro" id="IPR050131">
    <property type="entry name" value="Peptidase_S8_subtilisin-like"/>
</dbReference>
<protein>
    <recommendedName>
        <fullName evidence="7">Peptidase S8/S53 domain-containing protein</fullName>
    </recommendedName>
</protein>
<sequence>MDAIAAYDAGATGSGITVAVIDSGIDTGSAEFSGRISAASRDMISSRNSLKDENGHGTAVSGIIGAARNDSQIMGVAFNSTLLALRTDSPGTCTPTGCSHYDSDIGAAVDVAVQNGAKVINLSLGGGAPGSVLVNAIARAADAGVIVVVAAGNGGSDNIGDANPDDFALVANMGSSKNMVIIAGSHNEAGTALSGFSNAAGSGQQHYLVALGESVRSINHEGTAVAGDGTSFATPQIAGAAALLAQAFPHLSGAQIVDILFDSAIDLGATGTDNVFGRGKLSLTKAFAPQGQTSLAASSTPVSLTDNGSLGAPMGDAGRTGAALGGAIILDGYSRAYAVNLAATLSRTPVSQSLTGRLGDVSRSFSGGSGDVMVSISFRKDASSAQPWVGLAQAGLSAEDARIARTTAGAVVSRIAPGSTVAFGFSETGLGLFDRISGRITPAFLIANDPQATPGFEHRRGDAMAFRQALGAFNVTAALERGDAITWQAKREERRPYSLASVRLDRSFGPLSLNLGLGVLDEEQTLLGASLGPVFGVSGATTRLADAAVSLDLTGKWTLSASVRQGWTDPRATGGLVTGGDIRTRGFAVDLSGYDVLAAGDSFGLRVSQPLRVEGGGLKLAVPVAYDYLTGSVSTEARQMALSSSGREIDVEASYGFSLGGGRMDANAYWRKDPGHIAGAPNDTGVALRYRLDF</sequence>
<dbReference type="PROSITE" id="PS00138">
    <property type="entry name" value="SUBTILASE_SER"/>
    <property type="match status" value="1"/>
</dbReference>
<dbReference type="InterPro" id="IPR000209">
    <property type="entry name" value="Peptidase_S8/S53_dom"/>
</dbReference>
<accession>A0A1L3ZZR5</accession>
<dbReference type="PROSITE" id="PS51892">
    <property type="entry name" value="SUBTILASE"/>
    <property type="match status" value="1"/>
</dbReference>
<dbReference type="PANTHER" id="PTHR43806:SF11">
    <property type="entry name" value="CEREVISIN-RELATED"/>
    <property type="match status" value="1"/>
</dbReference>
<comment type="similarity">
    <text evidence="1 6">Belongs to the peptidase S8 family.</text>
</comment>
<name>A0A1L3ZZR5_9SPHN</name>
<dbReference type="GO" id="GO:0006508">
    <property type="term" value="P:proteolysis"/>
    <property type="evidence" value="ECO:0007669"/>
    <property type="project" value="UniProtKB-KW"/>
</dbReference>
<dbReference type="KEGG" id="sphj:BSL82_12410"/>
<evidence type="ECO:0000256" key="2">
    <source>
        <dbReference type="ARBA" id="ARBA00022670"/>
    </source>
</evidence>
<dbReference type="PRINTS" id="PR00723">
    <property type="entry name" value="SUBTILISIN"/>
</dbReference>
<keyword evidence="4 6" id="KW-0378">Hydrolase</keyword>
<feature type="active site" description="Charge relay system" evidence="6">
    <location>
        <position position="22"/>
    </location>
</feature>
<keyword evidence="2 6" id="KW-0645">Protease</keyword>
<evidence type="ECO:0000313" key="8">
    <source>
        <dbReference type="EMBL" id="API61128.1"/>
    </source>
</evidence>
<proteinExistence type="inferred from homology"/>
<dbReference type="PANTHER" id="PTHR43806">
    <property type="entry name" value="PEPTIDASE S8"/>
    <property type="match status" value="1"/>
</dbReference>
<evidence type="ECO:0000259" key="7">
    <source>
        <dbReference type="Pfam" id="PF00082"/>
    </source>
</evidence>
<organism evidence="8 9">
    <name type="scientific">Tardibacter chloracetimidivorans</name>
    <dbReference type="NCBI Taxonomy" id="1921510"/>
    <lineage>
        <taxon>Bacteria</taxon>
        <taxon>Pseudomonadati</taxon>
        <taxon>Pseudomonadota</taxon>
        <taxon>Alphaproteobacteria</taxon>
        <taxon>Sphingomonadales</taxon>
        <taxon>Sphingomonadaceae</taxon>
        <taxon>Tardibacter</taxon>
    </lineage>
</organism>
<keyword evidence="9" id="KW-1185">Reference proteome</keyword>
<feature type="active site" description="Charge relay system" evidence="6">
    <location>
        <position position="56"/>
    </location>
</feature>
<gene>
    <name evidence="8" type="ORF">BSL82_12410</name>
</gene>
<dbReference type="STRING" id="1921510.BSL82_12410"/>
<keyword evidence="3" id="KW-0732">Signal</keyword>
<feature type="active site" description="Charge relay system" evidence="6">
    <location>
        <position position="231"/>
    </location>
</feature>
<dbReference type="InterPro" id="IPR034061">
    <property type="entry name" value="Peptidases_S8_Autotransporter"/>
</dbReference>
<dbReference type="GO" id="GO:0004252">
    <property type="term" value="F:serine-type endopeptidase activity"/>
    <property type="evidence" value="ECO:0007669"/>
    <property type="project" value="UniProtKB-UniRule"/>
</dbReference>
<dbReference type="PROSITE" id="PS00137">
    <property type="entry name" value="SUBTILASE_HIS"/>
    <property type="match status" value="1"/>
</dbReference>
<feature type="domain" description="Peptidase S8/S53" evidence="7">
    <location>
        <begin position="13"/>
        <end position="279"/>
    </location>
</feature>
<evidence type="ECO:0000256" key="4">
    <source>
        <dbReference type="ARBA" id="ARBA00022801"/>
    </source>
</evidence>
<dbReference type="EMBL" id="CP018221">
    <property type="protein sequence ID" value="API61128.1"/>
    <property type="molecule type" value="Genomic_DNA"/>
</dbReference>
<dbReference type="Pfam" id="PF00082">
    <property type="entry name" value="Peptidase_S8"/>
    <property type="match status" value="1"/>
</dbReference>
<evidence type="ECO:0000256" key="6">
    <source>
        <dbReference type="PROSITE-ProRule" id="PRU01240"/>
    </source>
</evidence>
<evidence type="ECO:0000313" key="9">
    <source>
        <dbReference type="Proteomes" id="UP000182063"/>
    </source>
</evidence>
<keyword evidence="5 6" id="KW-0720">Serine protease</keyword>
<dbReference type="Proteomes" id="UP000182063">
    <property type="component" value="Chromosome"/>
</dbReference>
<dbReference type="InterPro" id="IPR022398">
    <property type="entry name" value="Peptidase_S8_His-AS"/>
</dbReference>